<evidence type="ECO:0000256" key="1">
    <source>
        <dbReference type="ARBA" id="ARBA00004196"/>
    </source>
</evidence>
<keyword evidence="4" id="KW-1185">Reference proteome</keyword>
<feature type="domain" description="Heparinase II/III-like C-terminal" evidence="2">
    <location>
        <begin position="315"/>
        <end position="562"/>
    </location>
</feature>
<dbReference type="EMBL" id="LMTR01000027">
    <property type="protein sequence ID" value="KWT70975.1"/>
    <property type="molecule type" value="Genomic_DNA"/>
</dbReference>
<evidence type="ECO:0000259" key="2">
    <source>
        <dbReference type="Pfam" id="PF07940"/>
    </source>
</evidence>
<dbReference type="Pfam" id="PF07940">
    <property type="entry name" value="Hepar_II_III_C"/>
    <property type="match status" value="1"/>
</dbReference>
<dbReference type="OrthoDB" id="9787373at2"/>
<comment type="caution">
    <text evidence="3">The sequence shown here is derived from an EMBL/GenBank/DDBJ whole genome shotgun (WGS) entry which is preliminary data.</text>
</comment>
<accession>A0A125NVW0</accession>
<dbReference type="Gene3D" id="1.50.10.100">
    <property type="entry name" value="Chondroitin AC/alginate lyase"/>
    <property type="match status" value="1"/>
</dbReference>
<dbReference type="RefSeq" id="WP_068459580.1">
    <property type="nucleotide sequence ID" value="NZ_LMTR01000027.1"/>
</dbReference>
<sequence length="576" mass="62731">MAELTLKDRLRRTALHAHGAHRTGLAGVLTMPLRRLVEPAPELEHLLIVPQDLRTADPSFWDEIGYGQFGLAGSVVVLNGRSPFEVDPVPSVAWAQELHGFGWLRNLSAIDVEGASATARRLALEWIDGFDDDRRGVAADPQVAARRLISWLSHANLLLEDADRSTYTAITGSLRRQFASLASVRKDAPMGYPRLLVDIALSFAVLSIAGFDRHARDVEANLNAELAWQILADGGHVTRNPAVLADLLLDLLPLSQCFTAREQPLPDQLQRALNVMVPMLHYLRLGDGMLARFNGAPGVSAAAVATVAAYDDNSRPPLIEARASGYARLRRGSTVILADVGSPPQLALSSSAHAGCLSFEMSAGAVPLFVNSGAPCLSGAEWGPAARATASHNTLTLADRSSARLIAHRKLEALLGSPPIRYPDRVDWRIEECEGETVLQASHDGYCRRHELVHTRTLRLDTDGLRLTGVDRLSGVQGQLRLRDDLPFAIHFHLMPGVRLELGETPREAVVTLPDGQLWRLSVRGATLCIEESSHFAGSPVPRPSMQIVLRGATFGETEVSWVVERLPEATETWND</sequence>
<dbReference type="Gene3D" id="2.70.98.70">
    <property type="match status" value="1"/>
</dbReference>
<proteinExistence type="predicted"/>
<dbReference type="STRING" id="121290.APY04_0637"/>
<organism evidence="3 4">
    <name type="scientific">Hyphomicrobium sulfonivorans</name>
    <dbReference type="NCBI Taxonomy" id="121290"/>
    <lineage>
        <taxon>Bacteria</taxon>
        <taxon>Pseudomonadati</taxon>
        <taxon>Pseudomonadota</taxon>
        <taxon>Alphaproteobacteria</taxon>
        <taxon>Hyphomicrobiales</taxon>
        <taxon>Hyphomicrobiaceae</taxon>
        <taxon>Hyphomicrobium</taxon>
    </lineage>
</organism>
<comment type="subcellular location">
    <subcellularLocation>
        <location evidence="1">Cell envelope</location>
    </subcellularLocation>
</comment>
<dbReference type="Proteomes" id="UP000059074">
    <property type="component" value="Unassembled WGS sequence"/>
</dbReference>
<protein>
    <submittedName>
        <fullName evidence="3">Heparinase II/III-like protein</fullName>
    </submittedName>
</protein>
<name>A0A125NVW0_HYPSL</name>
<dbReference type="InterPro" id="IPR008929">
    <property type="entry name" value="Chondroitin_lyas"/>
</dbReference>
<gene>
    <name evidence="3" type="ORF">APY04_0637</name>
</gene>
<dbReference type="GO" id="GO:0030313">
    <property type="term" value="C:cell envelope"/>
    <property type="evidence" value="ECO:0007669"/>
    <property type="project" value="UniProtKB-SubCell"/>
</dbReference>
<evidence type="ECO:0000313" key="3">
    <source>
        <dbReference type="EMBL" id="KWT70975.1"/>
    </source>
</evidence>
<reference evidence="3 4" key="1">
    <citation type="submission" date="2015-10" db="EMBL/GenBank/DDBJ databases">
        <title>Transcriptomic analysis of a linuron degrading triple-species bacterial consortium.</title>
        <authorList>
            <person name="Albers P."/>
        </authorList>
    </citation>
    <scope>NUCLEOTIDE SEQUENCE [LARGE SCALE GENOMIC DNA]</scope>
    <source>
        <strain evidence="3 4">WDL6</strain>
    </source>
</reference>
<dbReference type="PATRIC" id="fig|121290.4.peg.1109"/>
<dbReference type="AlphaFoldDB" id="A0A125NVW0"/>
<dbReference type="InterPro" id="IPR012480">
    <property type="entry name" value="Hepar_II_III_C"/>
</dbReference>
<dbReference type="GO" id="GO:0016829">
    <property type="term" value="F:lyase activity"/>
    <property type="evidence" value="ECO:0007669"/>
    <property type="project" value="InterPro"/>
</dbReference>
<evidence type="ECO:0000313" key="4">
    <source>
        <dbReference type="Proteomes" id="UP000059074"/>
    </source>
</evidence>